<protein>
    <recommendedName>
        <fullName evidence="7">GB1/RHD3-type G domain-containing protein</fullName>
    </recommendedName>
</protein>
<gene>
    <name evidence="8" type="ORF">KFE25_013407</name>
</gene>
<dbReference type="Pfam" id="PF02263">
    <property type="entry name" value="GBP"/>
    <property type="match status" value="1"/>
</dbReference>
<keyword evidence="3" id="KW-0342">GTP-binding</keyword>
<dbReference type="OMA" id="GQVMFKR"/>
<dbReference type="AlphaFoldDB" id="A0A8J6CD80"/>
<sequence length="538" mass="59467">MADASKPKKQDASSEDAAKDDSDSSMVDVPRGAPVQVIDNDGMLVEDKLQDILMAPDVQDKKVVLISVAGAFRKGKSFFLDFMLRYLHKTADGGAGADKWLGPGEEALTGFSWRGGKERETTGIWMWSRPFIRALPSGEEVAVLLMDTQGTFDNETSMKGNCTVFALSTLLSSVQVYNVMTAVQEDDLQHLHLFTEYSLQVYEGGHQKGVPPFQNLTFLVRDWSHVDSHPWGNEGGAAYLNGVLAQKPDQHPELKQVREHVHSCFEKLDCHLMPHPGFEATEDPAFDGRTSMLRPAFLPVLKAAVESILSPDKLVVKKVNEEELTATALLCYFKAYTALYAAGDLPQPKTVVNATAEANNAAAKANAFKTYTRAMERQCSSKRMLSDEQFQVAHKAAVEAALSAFDSTKKMGGKDLMSKFKESLSAEITDSHKFFLNNNRLKNMLGAFKTPIVLVIAMLAGMLAGWFAGKFWLESISSLFYNLALVAFTCFLMWVINVAQECRWDVLNNVVSAIDNVADQLWAQARDKGIELVRLKAD</sequence>
<dbReference type="InterPro" id="IPR036543">
    <property type="entry name" value="Guanylate-bd_C_sf"/>
</dbReference>
<keyword evidence="2" id="KW-0378">Hydrolase</keyword>
<proteinExistence type="inferred from homology"/>
<dbReference type="Gene3D" id="3.40.50.300">
    <property type="entry name" value="P-loop containing nucleotide triphosphate hydrolases"/>
    <property type="match status" value="1"/>
</dbReference>
<feature type="domain" description="GB1/RHD3-type G" evidence="7">
    <location>
        <begin position="60"/>
        <end position="313"/>
    </location>
</feature>
<evidence type="ECO:0000256" key="5">
    <source>
        <dbReference type="SAM" id="MobiDB-lite"/>
    </source>
</evidence>
<keyword evidence="1" id="KW-0547">Nucleotide-binding</keyword>
<dbReference type="OrthoDB" id="7788754at2759"/>
<feature type="region of interest" description="Disordered" evidence="5">
    <location>
        <begin position="1"/>
        <end position="30"/>
    </location>
</feature>
<dbReference type="CDD" id="cd01851">
    <property type="entry name" value="GBP"/>
    <property type="match status" value="1"/>
</dbReference>
<feature type="transmembrane region" description="Helical" evidence="6">
    <location>
        <begin position="452"/>
        <end position="473"/>
    </location>
</feature>
<name>A0A8J6CD80_DIALT</name>
<evidence type="ECO:0000256" key="2">
    <source>
        <dbReference type="ARBA" id="ARBA00022801"/>
    </source>
</evidence>
<evidence type="ECO:0000256" key="1">
    <source>
        <dbReference type="ARBA" id="ARBA00022741"/>
    </source>
</evidence>
<comment type="caution">
    <text evidence="8">The sequence shown here is derived from an EMBL/GenBank/DDBJ whole genome shotgun (WGS) entry which is preliminary data.</text>
</comment>
<dbReference type="GO" id="GO:0003924">
    <property type="term" value="F:GTPase activity"/>
    <property type="evidence" value="ECO:0007669"/>
    <property type="project" value="InterPro"/>
</dbReference>
<evidence type="ECO:0000313" key="9">
    <source>
        <dbReference type="Proteomes" id="UP000751190"/>
    </source>
</evidence>
<evidence type="ECO:0000256" key="4">
    <source>
        <dbReference type="PROSITE-ProRule" id="PRU01052"/>
    </source>
</evidence>
<accession>A0A8J6CD80</accession>
<reference evidence="8" key="1">
    <citation type="submission" date="2021-05" db="EMBL/GenBank/DDBJ databases">
        <title>The genome of the haptophyte Pavlova lutheri (Diacronema luteri, Pavlovales) - a model for lipid biosynthesis in eukaryotic algae.</title>
        <authorList>
            <person name="Hulatt C.J."/>
            <person name="Posewitz M.C."/>
        </authorList>
    </citation>
    <scope>NUCLEOTIDE SEQUENCE</scope>
    <source>
        <strain evidence="8">NIVA-4/92</strain>
    </source>
</reference>
<keyword evidence="6" id="KW-1133">Transmembrane helix</keyword>
<dbReference type="PANTHER" id="PTHR10751">
    <property type="entry name" value="GUANYLATE BINDING PROTEIN"/>
    <property type="match status" value="1"/>
</dbReference>
<evidence type="ECO:0000259" key="7">
    <source>
        <dbReference type="PROSITE" id="PS51715"/>
    </source>
</evidence>
<evidence type="ECO:0000256" key="6">
    <source>
        <dbReference type="SAM" id="Phobius"/>
    </source>
</evidence>
<keyword evidence="9" id="KW-1185">Reference proteome</keyword>
<dbReference type="SUPFAM" id="SSF48340">
    <property type="entry name" value="Interferon-induced guanylate-binding protein 1 (GBP1), C-terminal domain"/>
    <property type="match status" value="1"/>
</dbReference>
<dbReference type="SUPFAM" id="SSF52540">
    <property type="entry name" value="P-loop containing nucleoside triphosphate hydrolases"/>
    <property type="match status" value="1"/>
</dbReference>
<evidence type="ECO:0000313" key="8">
    <source>
        <dbReference type="EMBL" id="KAG8468324.1"/>
    </source>
</evidence>
<dbReference type="InterPro" id="IPR015894">
    <property type="entry name" value="Guanylate-bd_N"/>
</dbReference>
<feature type="compositionally biased region" description="Basic and acidic residues" evidence="5">
    <location>
        <begin position="1"/>
        <end position="22"/>
    </location>
</feature>
<dbReference type="Proteomes" id="UP000751190">
    <property type="component" value="Unassembled WGS sequence"/>
</dbReference>
<dbReference type="InterPro" id="IPR027417">
    <property type="entry name" value="P-loop_NTPase"/>
</dbReference>
<comment type="similarity">
    <text evidence="4">Belongs to the TRAFAC class dynamin-like GTPase superfamily. GB1/RHD3 GTPase family.</text>
</comment>
<organism evidence="8 9">
    <name type="scientific">Diacronema lutheri</name>
    <name type="common">Unicellular marine alga</name>
    <name type="synonym">Monochrysis lutheri</name>
    <dbReference type="NCBI Taxonomy" id="2081491"/>
    <lineage>
        <taxon>Eukaryota</taxon>
        <taxon>Haptista</taxon>
        <taxon>Haptophyta</taxon>
        <taxon>Pavlovophyceae</taxon>
        <taxon>Pavlovales</taxon>
        <taxon>Pavlovaceae</taxon>
        <taxon>Diacronema</taxon>
    </lineage>
</organism>
<keyword evidence="6" id="KW-0812">Transmembrane</keyword>
<dbReference type="Gene3D" id="1.20.58.420">
    <property type="entry name" value="AHSP"/>
    <property type="match status" value="1"/>
</dbReference>
<feature type="transmembrane region" description="Helical" evidence="6">
    <location>
        <begin position="479"/>
        <end position="499"/>
    </location>
</feature>
<dbReference type="EMBL" id="JAGTXO010000004">
    <property type="protein sequence ID" value="KAG8468324.1"/>
    <property type="molecule type" value="Genomic_DNA"/>
</dbReference>
<dbReference type="InterPro" id="IPR030386">
    <property type="entry name" value="G_GB1_RHD3_dom"/>
</dbReference>
<evidence type="ECO:0000256" key="3">
    <source>
        <dbReference type="ARBA" id="ARBA00023134"/>
    </source>
</evidence>
<dbReference type="GO" id="GO:0005525">
    <property type="term" value="F:GTP binding"/>
    <property type="evidence" value="ECO:0007669"/>
    <property type="project" value="UniProtKB-KW"/>
</dbReference>
<dbReference type="PROSITE" id="PS51715">
    <property type="entry name" value="G_GB1_RHD3"/>
    <property type="match status" value="1"/>
</dbReference>
<keyword evidence="6" id="KW-0472">Membrane</keyword>